<dbReference type="STRING" id="50429.A0A2B4RLU7"/>
<feature type="chain" id="PRO_5012654137" description="DUF4773 domain-containing protein" evidence="1">
    <location>
        <begin position="20"/>
        <end position="342"/>
    </location>
</feature>
<feature type="domain" description="DUF4773" evidence="2">
    <location>
        <begin position="219"/>
        <end position="322"/>
    </location>
</feature>
<gene>
    <name evidence="3" type="ORF">AWC38_SpisGene17865</name>
</gene>
<dbReference type="EMBL" id="LSMT01000448">
    <property type="protein sequence ID" value="PFX17793.1"/>
    <property type="molecule type" value="Genomic_DNA"/>
</dbReference>
<sequence length="342" mass="38243">MGQMMMVIALLAFCNMVYAMPTWENDEEAGFSPSSIKIAGRRCSCSDQHHKCGCCLQIRAPTLQNYDEADVCMNSSFIPSPLGVEFFMMWNKRKVFDRNVSDTRPRPVCFHIPRLNYGKACVKFTEMTIKRDHTGGCAALEFKSRHNERDIPLGCFFFRGGDGHGVDMETFLDPASFISLLEDVFHASKIDSTSKLANRPFEVLDGDVTEVATVDKASCQCSKSPPQCDCCAELKIFKFSVKACAHADIDPTGQGFDLELTIDGHTLFKKHITIKDPPPICHTFNLFGFQANVCLKITQVSLKPGHTGACVEVDVNSVDLPLGCFYMATYRDLEIKKKEQKR</sequence>
<dbReference type="PANTHER" id="PTHR36299">
    <property type="entry name" value="AGAP008005-PA"/>
    <property type="match status" value="1"/>
</dbReference>
<evidence type="ECO:0000256" key="1">
    <source>
        <dbReference type="SAM" id="SignalP"/>
    </source>
</evidence>
<dbReference type="PANTHER" id="PTHR36299:SF2">
    <property type="entry name" value="DUF4773 DOMAIN-CONTAINING PROTEIN"/>
    <property type="match status" value="1"/>
</dbReference>
<organism evidence="3 4">
    <name type="scientific">Stylophora pistillata</name>
    <name type="common">Smooth cauliflower coral</name>
    <dbReference type="NCBI Taxonomy" id="50429"/>
    <lineage>
        <taxon>Eukaryota</taxon>
        <taxon>Metazoa</taxon>
        <taxon>Cnidaria</taxon>
        <taxon>Anthozoa</taxon>
        <taxon>Hexacorallia</taxon>
        <taxon>Scleractinia</taxon>
        <taxon>Astrocoeniina</taxon>
        <taxon>Pocilloporidae</taxon>
        <taxon>Stylophora</taxon>
    </lineage>
</organism>
<keyword evidence="1" id="KW-0732">Signal</keyword>
<protein>
    <recommendedName>
        <fullName evidence="2">DUF4773 domain-containing protein</fullName>
    </recommendedName>
</protein>
<comment type="caution">
    <text evidence="3">The sequence shown here is derived from an EMBL/GenBank/DDBJ whole genome shotgun (WGS) entry which is preliminary data.</text>
</comment>
<evidence type="ECO:0000313" key="3">
    <source>
        <dbReference type="EMBL" id="PFX17793.1"/>
    </source>
</evidence>
<reference evidence="4" key="1">
    <citation type="journal article" date="2017" name="bioRxiv">
        <title>Comparative analysis of the genomes of Stylophora pistillata and Acropora digitifera provides evidence for extensive differences between species of corals.</title>
        <authorList>
            <person name="Voolstra C.R."/>
            <person name="Li Y."/>
            <person name="Liew Y.J."/>
            <person name="Baumgarten S."/>
            <person name="Zoccola D."/>
            <person name="Flot J.-F."/>
            <person name="Tambutte S."/>
            <person name="Allemand D."/>
            <person name="Aranda M."/>
        </authorList>
    </citation>
    <scope>NUCLEOTIDE SEQUENCE [LARGE SCALE GENOMIC DNA]</scope>
</reference>
<dbReference type="Pfam" id="PF15998">
    <property type="entry name" value="DUF4773"/>
    <property type="match status" value="2"/>
</dbReference>
<accession>A0A2B4RLU7</accession>
<name>A0A2B4RLU7_STYPI</name>
<feature type="domain" description="DUF4773" evidence="2">
    <location>
        <begin position="43"/>
        <end position="158"/>
    </location>
</feature>
<dbReference type="OrthoDB" id="5952164at2759"/>
<feature type="signal peptide" evidence="1">
    <location>
        <begin position="1"/>
        <end position="19"/>
    </location>
</feature>
<dbReference type="AlphaFoldDB" id="A0A2B4RLU7"/>
<keyword evidence="4" id="KW-1185">Reference proteome</keyword>
<dbReference type="InterPro" id="IPR031941">
    <property type="entry name" value="DUF4773"/>
</dbReference>
<dbReference type="Proteomes" id="UP000225706">
    <property type="component" value="Unassembled WGS sequence"/>
</dbReference>
<evidence type="ECO:0000259" key="2">
    <source>
        <dbReference type="Pfam" id="PF15998"/>
    </source>
</evidence>
<proteinExistence type="predicted"/>
<evidence type="ECO:0000313" key="4">
    <source>
        <dbReference type="Proteomes" id="UP000225706"/>
    </source>
</evidence>